<gene>
    <name evidence="8" type="ORF">LNINA_LOCUS6297</name>
</gene>
<feature type="coiled-coil region" evidence="5">
    <location>
        <begin position="312"/>
        <end position="342"/>
    </location>
</feature>
<feature type="domain" description="Major facilitator superfamily (MFS) profile" evidence="7">
    <location>
        <begin position="19"/>
        <end position="343"/>
    </location>
</feature>
<feature type="transmembrane region" description="Helical" evidence="6">
    <location>
        <begin position="115"/>
        <end position="134"/>
    </location>
</feature>
<sequence length="343" mass="38477">MSCVRDIYFWRQCLILIGECLHSVGSGFLLSFSSVLNPTLLSANTTDIRATPEQVSSLSASLGVSGMLGSIIIASSFQNIGRKIVHISLNFINTIGFLILYFSQNLTTLFIGKSVQGFTTCGVTMTVIIVAEYFDPRKRGYFMTIKKATISMGCFICHSLYLTCTWRQIALLAIIPYTLSTILILFWPESPAYLAMKGKFEKCTESHIWLFGNSETSKKYLKQLKQAQMEKQKTNTEEEGIIPAAYTVIGEVYPLEYRGLGSFISGMALLTSYTIIIKFIPLMIDRVGVEGMFAIFATCLLLCVIGLYFILIETKDKTLQEIENEMKGIKQTEQRLLRSNEEC</sequence>
<protein>
    <recommendedName>
        <fullName evidence="7">Major facilitator superfamily (MFS) profile domain-containing protein</fullName>
    </recommendedName>
</protein>
<feature type="transmembrane region" description="Helical" evidence="6">
    <location>
        <begin position="12"/>
        <end position="35"/>
    </location>
</feature>
<dbReference type="GO" id="GO:0022857">
    <property type="term" value="F:transmembrane transporter activity"/>
    <property type="evidence" value="ECO:0007669"/>
    <property type="project" value="InterPro"/>
</dbReference>
<dbReference type="SUPFAM" id="SSF103473">
    <property type="entry name" value="MFS general substrate transporter"/>
    <property type="match status" value="2"/>
</dbReference>
<dbReference type="Proteomes" id="UP001497472">
    <property type="component" value="Unassembled WGS sequence"/>
</dbReference>
<dbReference type="InterPro" id="IPR020846">
    <property type="entry name" value="MFS_dom"/>
</dbReference>
<keyword evidence="5" id="KW-0175">Coiled coil</keyword>
<dbReference type="Gene3D" id="1.20.1250.20">
    <property type="entry name" value="MFS general substrate transporter like domains"/>
    <property type="match status" value="2"/>
</dbReference>
<keyword evidence="3 6" id="KW-1133">Transmembrane helix</keyword>
<dbReference type="InterPro" id="IPR050549">
    <property type="entry name" value="MFS_Trehalose_Transporter"/>
</dbReference>
<organism evidence="8 9">
    <name type="scientific">Leptosia nina</name>
    <dbReference type="NCBI Taxonomy" id="320188"/>
    <lineage>
        <taxon>Eukaryota</taxon>
        <taxon>Metazoa</taxon>
        <taxon>Ecdysozoa</taxon>
        <taxon>Arthropoda</taxon>
        <taxon>Hexapoda</taxon>
        <taxon>Insecta</taxon>
        <taxon>Pterygota</taxon>
        <taxon>Neoptera</taxon>
        <taxon>Endopterygota</taxon>
        <taxon>Lepidoptera</taxon>
        <taxon>Glossata</taxon>
        <taxon>Ditrysia</taxon>
        <taxon>Papilionoidea</taxon>
        <taxon>Pieridae</taxon>
        <taxon>Pierinae</taxon>
        <taxon>Leptosia</taxon>
    </lineage>
</organism>
<keyword evidence="4 6" id="KW-0472">Membrane</keyword>
<keyword evidence="9" id="KW-1185">Reference proteome</keyword>
<dbReference type="InterPro" id="IPR036259">
    <property type="entry name" value="MFS_trans_sf"/>
</dbReference>
<evidence type="ECO:0000256" key="6">
    <source>
        <dbReference type="SAM" id="Phobius"/>
    </source>
</evidence>
<dbReference type="PANTHER" id="PTHR48021:SF1">
    <property type="entry name" value="GH07001P-RELATED"/>
    <property type="match status" value="1"/>
</dbReference>
<dbReference type="PANTHER" id="PTHR48021">
    <property type="match status" value="1"/>
</dbReference>
<dbReference type="PROSITE" id="PS50850">
    <property type="entry name" value="MFS"/>
    <property type="match status" value="1"/>
</dbReference>
<evidence type="ECO:0000313" key="9">
    <source>
        <dbReference type="Proteomes" id="UP001497472"/>
    </source>
</evidence>
<keyword evidence="2 6" id="KW-0812">Transmembrane</keyword>
<dbReference type="GO" id="GO:0016020">
    <property type="term" value="C:membrane"/>
    <property type="evidence" value="ECO:0007669"/>
    <property type="project" value="UniProtKB-SubCell"/>
</dbReference>
<reference evidence="8 9" key="1">
    <citation type="submission" date="2023-11" db="EMBL/GenBank/DDBJ databases">
        <authorList>
            <person name="Okamura Y."/>
        </authorList>
    </citation>
    <scope>NUCLEOTIDE SEQUENCE [LARGE SCALE GENOMIC DNA]</scope>
</reference>
<feature type="transmembrane region" description="Helical" evidence="6">
    <location>
        <begin position="84"/>
        <end position="103"/>
    </location>
</feature>
<evidence type="ECO:0000259" key="7">
    <source>
        <dbReference type="PROSITE" id="PS50850"/>
    </source>
</evidence>
<feature type="transmembrane region" description="Helical" evidence="6">
    <location>
        <begin position="55"/>
        <end position="77"/>
    </location>
</feature>
<evidence type="ECO:0000256" key="4">
    <source>
        <dbReference type="ARBA" id="ARBA00023136"/>
    </source>
</evidence>
<proteinExistence type="predicted"/>
<evidence type="ECO:0000256" key="1">
    <source>
        <dbReference type="ARBA" id="ARBA00004141"/>
    </source>
</evidence>
<dbReference type="EMBL" id="CAVLEF010000008">
    <property type="protein sequence ID" value="CAK1546774.1"/>
    <property type="molecule type" value="Genomic_DNA"/>
</dbReference>
<name>A0AAV1JBC4_9NEOP</name>
<comment type="subcellular location">
    <subcellularLocation>
        <location evidence="1">Membrane</location>
        <topology evidence="1">Multi-pass membrane protein</topology>
    </subcellularLocation>
</comment>
<evidence type="ECO:0000256" key="3">
    <source>
        <dbReference type="ARBA" id="ARBA00022989"/>
    </source>
</evidence>
<feature type="transmembrane region" description="Helical" evidence="6">
    <location>
        <begin position="168"/>
        <end position="187"/>
    </location>
</feature>
<feature type="transmembrane region" description="Helical" evidence="6">
    <location>
        <begin position="260"/>
        <end position="280"/>
    </location>
</feature>
<dbReference type="InterPro" id="IPR005828">
    <property type="entry name" value="MFS_sugar_transport-like"/>
</dbReference>
<accession>A0AAV1JBC4</accession>
<dbReference type="AlphaFoldDB" id="A0AAV1JBC4"/>
<feature type="transmembrane region" description="Helical" evidence="6">
    <location>
        <begin position="292"/>
        <end position="311"/>
    </location>
</feature>
<dbReference type="Pfam" id="PF00083">
    <property type="entry name" value="Sugar_tr"/>
    <property type="match status" value="2"/>
</dbReference>
<comment type="caution">
    <text evidence="8">The sequence shown here is derived from an EMBL/GenBank/DDBJ whole genome shotgun (WGS) entry which is preliminary data.</text>
</comment>
<evidence type="ECO:0000256" key="2">
    <source>
        <dbReference type="ARBA" id="ARBA00022692"/>
    </source>
</evidence>
<evidence type="ECO:0000256" key="5">
    <source>
        <dbReference type="SAM" id="Coils"/>
    </source>
</evidence>
<evidence type="ECO:0000313" key="8">
    <source>
        <dbReference type="EMBL" id="CAK1546774.1"/>
    </source>
</evidence>